<evidence type="ECO:0000313" key="4">
    <source>
        <dbReference type="EMBL" id="QIW99824.1"/>
    </source>
</evidence>
<feature type="domain" description="HAM1-like N-terminal" evidence="3">
    <location>
        <begin position="252"/>
        <end position="581"/>
    </location>
</feature>
<dbReference type="OrthoDB" id="5407957at2759"/>
<dbReference type="InterPro" id="IPR017943">
    <property type="entry name" value="Bactericidal_perm-incr_a/b_dom"/>
</dbReference>
<dbReference type="GO" id="GO:0008289">
    <property type="term" value="F:lipid binding"/>
    <property type="evidence" value="ECO:0007669"/>
    <property type="project" value="InterPro"/>
</dbReference>
<dbReference type="InterPro" id="IPR045967">
    <property type="entry name" value="HAM1-like_N"/>
</dbReference>
<evidence type="ECO:0000256" key="1">
    <source>
        <dbReference type="SAM" id="MobiDB-lite"/>
    </source>
</evidence>
<gene>
    <name evidence="4" type="ORF">AMS68_005342</name>
</gene>
<feature type="domain" description="HAM1-like N-terminal" evidence="3">
    <location>
        <begin position="33"/>
        <end position="227"/>
    </location>
</feature>
<evidence type="ECO:0000259" key="3">
    <source>
        <dbReference type="Pfam" id="PF19343"/>
    </source>
</evidence>
<keyword evidence="5" id="KW-1185">Reference proteome</keyword>
<dbReference type="InterPro" id="IPR027842">
    <property type="entry name" value="HAM1-like_C"/>
</dbReference>
<evidence type="ECO:0000259" key="2">
    <source>
        <dbReference type="Pfam" id="PF14613"/>
    </source>
</evidence>
<dbReference type="PANTHER" id="PTHR31138">
    <property type="entry name" value="CHROMOSOME 19, WHOLE GENOME SHOTGUN SEQUENCE"/>
    <property type="match status" value="1"/>
</dbReference>
<evidence type="ECO:0008006" key="6">
    <source>
        <dbReference type="Google" id="ProtNLM"/>
    </source>
</evidence>
<accession>A0A6H0XYT2</accession>
<name>A0A6H0XYT2_9PEZI</name>
<dbReference type="AlphaFoldDB" id="A0A6H0XYT2"/>
<reference evidence="4 5" key="1">
    <citation type="journal article" date="2016" name="Sci. Rep.">
        <title>Peltaster fructicola genome reveals evolution from an invasive phytopathogen to an ectophytic parasite.</title>
        <authorList>
            <person name="Xu C."/>
            <person name="Chen H."/>
            <person name="Gleason M.L."/>
            <person name="Xu J.R."/>
            <person name="Liu H."/>
            <person name="Zhang R."/>
            <person name="Sun G."/>
        </authorList>
    </citation>
    <scope>NUCLEOTIDE SEQUENCE [LARGE SCALE GENOMIC DNA]</scope>
    <source>
        <strain evidence="4 5">LNHT1506</strain>
    </source>
</reference>
<sequence length="742" mass="83592">MSSCLGFRKKPSASDREPLLPQYETDTDLQARLMGKLHTYQQFRALSKQYMPTTEQAIINLRTILASDVLNPENVDLSDSGRLLTKNVKVWLQQFMDLLQHKNGEDELQRSIWALAHSRISVDVDDLAKRASRTKVKADSAAAFSSLQTVGSLLLTNQDFRIFLHDLQIIGREVFRDSSKALSKVAEDAAKQLEPSKEEEQALKKPGADGDVALPSSDDLKQDVAEVGKSVAEAGKEVATTAIDSAGDKLEGAEGETLIKRLQSAVVNLRKKDDYSDSVSVLAKLLQRYAKVYSRAAGEILDVAQEDIHENKALDAATENIWTLVKNFGDRDEWEKLAGKFDKVMQHSRSDPDFEKLMGDAANSLQKLLTDPEFLNNAQQKFKELREESKKVGKESSLRQDVDEFFGQLELVYYSVIEDADLSRLHNTSLRILNILSPTNLAVNKDLLQDSLSVFVPELINAVQNIPIPRLEVSTPEIDLLLENLIIEPGKTVNRSSFLPYSFKVETYNDLELFKGRHRTGTRSKHTVTLKLNGLSTRADEIGFVMRLHAGLLRLNDEGIVSFAVDERGIDIHLDVEIAKEKLEEVLTLKAVRVHIHKLNFELRKSKFSILAWILKPLIRPILRKTLEHELANAISDFFHAANRELLFARERLRATRIADPHDLLKFFQAVAARLQPEDDPDVDVKVGVRANQSRVFKGVYAPGSIVKLWEEEALRAGERVEEFDAGGWKNEIFDVHARHLT</sequence>
<dbReference type="PANTHER" id="PTHR31138:SF4">
    <property type="entry name" value="DUF5923 DOMAIN-CONTAINING PROTEIN"/>
    <property type="match status" value="1"/>
</dbReference>
<dbReference type="SUPFAM" id="SSF55394">
    <property type="entry name" value="Bactericidal permeability-increasing protein, BPI"/>
    <property type="match status" value="1"/>
</dbReference>
<dbReference type="Pfam" id="PF19343">
    <property type="entry name" value="HAM1_N"/>
    <property type="match status" value="2"/>
</dbReference>
<dbReference type="EMBL" id="CP051141">
    <property type="protein sequence ID" value="QIW99824.1"/>
    <property type="molecule type" value="Genomic_DNA"/>
</dbReference>
<organism evidence="4 5">
    <name type="scientific">Peltaster fructicola</name>
    <dbReference type="NCBI Taxonomy" id="286661"/>
    <lineage>
        <taxon>Eukaryota</taxon>
        <taxon>Fungi</taxon>
        <taxon>Dikarya</taxon>
        <taxon>Ascomycota</taxon>
        <taxon>Pezizomycotina</taxon>
        <taxon>Dothideomycetes</taxon>
        <taxon>Dothideomycetes incertae sedis</taxon>
        <taxon>Peltaster</taxon>
    </lineage>
</organism>
<dbReference type="Proteomes" id="UP000503462">
    <property type="component" value="Chromosome 3"/>
</dbReference>
<dbReference type="Pfam" id="PF14613">
    <property type="entry name" value="HAM1_C"/>
    <property type="match status" value="1"/>
</dbReference>
<evidence type="ECO:0000313" key="5">
    <source>
        <dbReference type="Proteomes" id="UP000503462"/>
    </source>
</evidence>
<feature type="compositionally biased region" description="Basic and acidic residues" evidence="1">
    <location>
        <begin position="191"/>
        <end position="208"/>
    </location>
</feature>
<feature type="domain" description="HAM1-like C-terminal" evidence="2">
    <location>
        <begin position="594"/>
        <end position="654"/>
    </location>
</feature>
<protein>
    <recommendedName>
        <fullName evidence="6">Bactericidal permeability-increasing protein</fullName>
    </recommendedName>
</protein>
<proteinExistence type="predicted"/>
<feature type="region of interest" description="Disordered" evidence="1">
    <location>
        <begin position="191"/>
        <end position="216"/>
    </location>
</feature>